<dbReference type="InterPro" id="IPR005229">
    <property type="entry name" value="YicC/YloC-like"/>
</dbReference>
<dbReference type="InterPro" id="IPR013527">
    <property type="entry name" value="YicC-like_N"/>
</dbReference>
<dbReference type="PANTHER" id="PTHR30636">
    <property type="entry name" value="UPF0701 PROTEIN YICC"/>
    <property type="match status" value="1"/>
</dbReference>
<comment type="similarity">
    <text evidence="5">Belongs to the YicC/YloC family.</text>
</comment>
<keyword evidence="4" id="KW-0378">Hydrolase</keyword>
<evidence type="ECO:0000256" key="1">
    <source>
        <dbReference type="ARBA" id="ARBA00001968"/>
    </source>
</evidence>
<dbReference type="EMBL" id="DVHM01000189">
    <property type="protein sequence ID" value="HIR71834.1"/>
    <property type="molecule type" value="Genomic_DNA"/>
</dbReference>
<evidence type="ECO:0000313" key="9">
    <source>
        <dbReference type="Proteomes" id="UP000823912"/>
    </source>
</evidence>
<evidence type="ECO:0000313" key="8">
    <source>
        <dbReference type="EMBL" id="HIR71834.1"/>
    </source>
</evidence>
<dbReference type="InterPro" id="IPR013551">
    <property type="entry name" value="YicC-like_C"/>
</dbReference>
<comment type="caution">
    <text evidence="8">The sequence shown here is derived from an EMBL/GenBank/DDBJ whole genome shotgun (WGS) entry which is preliminary data.</text>
</comment>
<protein>
    <submittedName>
        <fullName evidence="8">YicC family protein</fullName>
    </submittedName>
</protein>
<feature type="domain" description="Endoribonuclease YicC-like N-terminal" evidence="6">
    <location>
        <begin position="2"/>
        <end position="155"/>
    </location>
</feature>
<dbReference type="GO" id="GO:0004521">
    <property type="term" value="F:RNA endonuclease activity"/>
    <property type="evidence" value="ECO:0007669"/>
    <property type="project" value="InterPro"/>
</dbReference>
<organism evidence="8 9">
    <name type="scientific">Candidatus Pullilachnospira gallistercoris</name>
    <dbReference type="NCBI Taxonomy" id="2840911"/>
    <lineage>
        <taxon>Bacteria</taxon>
        <taxon>Bacillati</taxon>
        <taxon>Bacillota</taxon>
        <taxon>Clostridia</taxon>
        <taxon>Lachnospirales</taxon>
        <taxon>Lachnospiraceae</taxon>
        <taxon>Lachnospiraceae incertae sedis</taxon>
        <taxon>Candidatus Pullilachnospira</taxon>
    </lineage>
</organism>
<reference evidence="8" key="2">
    <citation type="journal article" date="2021" name="PeerJ">
        <title>Extensive microbial diversity within the chicken gut microbiome revealed by metagenomics and culture.</title>
        <authorList>
            <person name="Gilroy R."/>
            <person name="Ravi A."/>
            <person name="Getino M."/>
            <person name="Pursley I."/>
            <person name="Horton D.L."/>
            <person name="Alikhan N.F."/>
            <person name="Baker D."/>
            <person name="Gharbi K."/>
            <person name="Hall N."/>
            <person name="Watson M."/>
            <person name="Adriaenssens E.M."/>
            <person name="Foster-Nyarko E."/>
            <person name="Jarju S."/>
            <person name="Secka A."/>
            <person name="Antonio M."/>
            <person name="Oren A."/>
            <person name="Chaudhuri R.R."/>
            <person name="La Ragione R."/>
            <person name="Hildebrand F."/>
            <person name="Pallen M.J."/>
        </authorList>
    </citation>
    <scope>NUCLEOTIDE SEQUENCE</scope>
    <source>
        <strain evidence="8">ChiSjej5B23-6657</strain>
    </source>
</reference>
<gene>
    <name evidence="8" type="ORF">IAA55_11230</name>
</gene>
<dbReference type="PANTHER" id="PTHR30636:SF3">
    <property type="entry name" value="UPF0701 PROTEIN YICC"/>
    <property type="match status" value="1"/>
</dbReference>
<sequence length="292" mass="33256">MIKSMTGYGRGIREDGTRKVTVEIKSVNHRYLDLNMKLPRKCNPLETQLRKYLASCIGRGKVDVYISLEESAEVSCRVVRNDSLAAMYLDQMRRISEKFHLEDDVTVSRLCAYPDILTVEDPQEDAGDLLPLVTDAIDAALEQFLANREMEGERLCQDLLEKLTAMEQDVAILKERTPQILEEYRARLTQKVRELLGDTSLDENRIASEVIIYADKICIDEEIVRLESHVAQMRHALENGGEVGRKLDFIAQEMNREANTVLSKSTDVTIANVGISLKTRIEKVREQVQNIE</sequence>
<name>A0A9D1EBW1_9FIRM</name>
<dbReference type="Pfam" id="PF08340">
    <property type="entry name" value="YicC-like_C"/>
    <property type="match status" value="1"/>
</dbReference>
<evidence type="ECO:0000256" key="5">
    <source>
        <dbReference type="ARBA" id="ARBA00035648"/>
    </source>
</evidence>
<proteinExistence type="inferred from homology"/>
<feature type="domain" description="Endoribonuclease YicC-like C-terminal" evidence="7">
    <location>
        <begin position="174"/>
        <end position="292"/>
    </location>
</feature>
<dbReference type="Proteomes" id="UP000823912">
    <property type="component" value="Unassembled WGS sequence"/>
</dbReference>
<dbReference type="NCBIfam" id="TIGR00255">
    <property type="entry name" value="YicC/YloC family endoribonuclease"/>
    <property type="match status" value="1"/>
</dbReference>
<evidence type="ECO:0000259" key="6">
    <source>
        <dbReference type="Pfam" id="PF03755"/>
    </source>
</evidence>
<accession>A0A9D1EBW1</accession>
<evidence type="ECO:0000256" key="2">
    <source>
        <dbReference type="ARBA" id="ARBA00022722"/>
    </source>
</evidence>
<dbReference type="AlphaFoldDB" id="A0A9D1EBW1"/>
<reference evidence="8" key="1">
    <citation type="submission" date="2020-10" db="EMBL/GenBank/DDBJ databases">
        <authorList>
            <person name="Gilroy R."/>
        </authorList>
    </citation>
    <scope>NUCLEOTIDE SEQUENCE</scope>
    <source>
        <strain evidence="8">ChiSjej5B23-6657</strain>
    </source>
</reference>
<evidence type="ECO:0000259" key="7">
    <source>
        <dbReference type="Pfam" id="PF08340"/>
    </source>
</evidence>
<keyword evidence="3" id="KW-0255">Endonuclease</keyword>
<evidence type="ECO:0000256" key="4">
    <source>
        <dbReference type="ARBA" id="ARBA00022801"/>
    </source>
</evidence>
<comment type="cofactor">
    <cofactor evidence="1">
        <name>a divalent metal cation</name>
        <dbReference type="ChEBI" id="CHEBI:60240"/>
    </cofactor>
</comment>
<evidence type="ECO:0000256" key="3">
    <source>
        <dbReference type="ARBA" id="ARBA00022759"/>
    </source>
</evidence>
<dbReference type="Pfam" id="PF03755">
    <property type="entry name" value="YicC-like_N"/>
    <property type="match status" value="1"/>
</dbReference>
<dbReference type="GO" id="GO:0016787">
    <property type="term" value="F:hydrolase activity"/>
    <property type="evidence" value="ECO:0007669"/>
    <property type="project" value="UniProtKB-KW"/>
</dbReference>
<keyword evidence="2" id="KW-0540">Nuclease</keyword>